<evidence type="ECO:0000313" key="5">
    <source>
        <dbReference type="Proteomes" id="UP001597294"/>
    </source>
</evidence>
<dbReference type="SUPFAM" id="SSF52172">
    <property type="entry name" value="CheY-like"/>
    <property type="match status" value="1"/>
</dbReference>
<dbReference type="InterPro" id="IPR052016">
    <property type="entry name" value="Bact_Sigma-Reg"/>
</dbReference>
<protein>
    <submittedName>
        <fullName evidence="4">PP2C family protein-serine/threonine phosphatase</fullName>
        <ecNumber evidence="4">3.1.3.16</ecNumber>
    </submittedName>
</protein>
<evidence type="ECO:0000256" key="1">
    <source>
        <dbReference type="ARBA" id="ARBA00022801"/>
    </source>
</evidence>
<dbReference type="EC" id="3.1.3.16" evidence="4"/>
<keyword evidence="2" id="KW-0597">Phosphoprotein</keyword>
<evidence type="ECO:0000259" key="3">
    <source>
        <dbReference type="PROSITE" id="PS50110"/>
    </source>
</evidence>
<evidence type="ECO:0000256" key="2">
    <source>
        <dbReference type="PROSITE-ProRule" id="PRU00169"/>
    </source>
</evidence>
<keyword evidence="5" id="KW-1185">Reference proteome</keyword>
<dbReference type="Proteomes" id="UP001597294">
    <property type="component" value="Unassembled WGS sequence"/>
</dbReference>
<sequence length="399" mass="44938">MFSSDTYSEHLSFKEISHRRILVVEDIKTLRHLIELILKKAGFDQIILAENGQEAMYQIVKNPPDLIILDLMMPIMGGMEVCSLVRKVKSTASIPIIVQTAMNDKEERLKAFSVGASDLITKPVDAHELVIRTKLHLKNLVLSERQEQYRRRVTDELSTAKDVQQSLLPSVDLITEIQNKTKLNVSSFFQPSSELGGDFWGTRLMEDGQVGFYMADFSGHGVVSALNTIRLHTLLFNVKEAWLTPDLLLSSINKNLCEMLPTGQYATMLMGVISPQSKQLHYTAAAAPPPIVGSWANLKNYEYLDTTGVPLGVSKSTTYEINTIDFTEDNFLFCFSDALVETKLHNKKMLDDEELISLIKTFSVKAPNPNLLNQVVATFFERIDEPIQDDLTVLSFDYL</sequence>
<dbReference type="PANTHER" id="PTHR43156">
    <property type="entry name" value="STAGE II SPORULATION PROTEIN E-RELATED"/>
    <property type="match status" value="1"/>
</dbReference>
<evidence type="ECO:0000313" key="4">
    <source>
        <dbReference type="EMBL" id="MFD2206700.1"/>
    </source>
</evidence>
<dbReference type="InterPro" id="IPR001932">
    <property type="entry name" value="PPM-type_phosphatase-like_dom"/>
</dbReference>
<feature type="modified residue" description="4-aspartylphosphate" evidence="2">
    <location>
        <position position="70"/>
    </location>
</feature>
<dbReference type="RefSeq" id="WP_380252591.1">
    <property type="nucleotide sequence ID" value="NZ_JBHUII010000007.1"/>
</dbReference>
<keyword evidence="1 4" id="KW-0378">Hydrolase</keyword>
<accession>A0ABW5BMN0</accession>
<dbReference type="CDD" id="cd17574">
    <property type="entry name" value="REC_OmpR"/>
    <property type="match status" value="1"/>
</dbReference>
<dbReference type="Gene3D" id="3.60.40.10">
    <property type="entry name" value="PPM-type phosphatase domain"/>
    <property type="match status" value="1"/>
</dbReference>
<name>A0ABW5BMN0_9PROT</name>
<dbReference type="SMART" id="SM00331">
    <property type="entry name" value="PP2C_SIG"/>
    <property type="match status" value="1"/>
</dbReference>
<dbReference type="GO" id="GO:0004722">
    <property type="term" value="F:protein serine/threonine phosphatase activity"/>
    <property type="evidence" value="ECO:0007669"/>
    <property type="project" value="UniProtKB-EC"/>
</dbReference>
<dbReference type="InterPro" id="IPR011006">
    <property type="entry name" value="CheY-like_superfamily"/>
</dbReference>
<dbReference type="PROSITE" id="PS50110">
    <property type="entry name" value="RESPONSE_REGULATORY"/>
    <property type="match status" value="1"/>
</dbReference>
<dbReference type="SMART" id="SM00448">
    <property type="entry name" value="REC"/>
    <property type="match status" value="1"/>
</dbReference>
<dbReference type="Gene3D" id="3.40.50.2300">
    <property type="match status" value="1"/>
</dbReference>
<dbReference type="Pfam" id="PF07228">
    <property type="entry name" value="SpoIIE"/>
    <property type="match status" value="1"/>
</dbReference>
<dbReference type="InterPro" id="IPR036457">
    <property type="entry name" value="PPM-type-like_dom_sf"/>
</dbReference>
<feature type="domain" description="Response regulatory" evidence="3">
    <location>
        <begin position="20"/>
        <end position="137"/>
    </location>
</feature>
<reference evidence="5" key="1">
    <citation type="journal article" date="2019" name="Int. J. Syst. Evol. Microbiol.">
        <title>The Global Catalogue of Microorganisms (GCM) 10K type strain sequencing project: providing services to taxonomists for standard genome sequencing and annotation.</title>
        <authorList>
            <consortium name="The Broad Institute Genomics Platform"/>
            <consortium name="The Broad Institute Genome Sequencing Center for Infectious Disease"/>
            <person name="Wu L."/>
            <person name="Ma J."/>
        </authorList>
    </citation>
    <scope>NUCLEOTIDE SEQUENCE [LARGE SCALE GENOMIC DNA]</scope>
    <source>
        <strain evidence="5">CGMCC 4.7192</strain>
    </source>
</reference>
<comment type="caution">
    <text evidence="4">The sequence shown here is derived from an EMBL/GenBank/DDBJ whole genome shotgun (WGS) entry which is preliminary data.</text>
</comment>
<dbReference type="InterPro" id="IPR001789">
    <property type="entry name" value="Sig_transdc_resp-reg_receiver"/>
</dbReference>
<gene>
    <name evidence="4" type="ORF">ACFSKO_13800</name>
</gene>
<dbReference type="EMBL" id="JBHUII010000007">
    <property type="protein sequence ID" value="MFD2206700.1"/>
    <property type="molecule type" value="Genomic_DNA"/>
</dbReference>
<dbReference type="PANTHER" id="PTHR43156:SF2">
    <property type="entry name" value="STAGE II SPORULATION PROTEIN E"/>
    <property type="match status" value="1"/>
</dbReference>
<dbReference type="Pfam" id="PF00072">
    <property type="entry name" value="Response_reg"/>
    <property type="match status" value="1"/>
</dbReference>
<proteinExistence type="predicted"/>
<organism evidence="4 5">
    <name type="scientific">Kiloniella antarctica</name>
    <dbReference type="NCBI Taxonomy" id="1550907"/>
    <lineage>
        <taxon>Bacteria</taxon>
        <taxon>Pseudomonadati</taxon>
        <taxon>Pseudomonadota</taxon>
        <taxon>Alphaproteobacteria</taxon>
        <taxon>Rhodospirillales</taxon>
        <taxon>Kiloniellaceae</taxon>
        <taxon>Kiloniella</taxon>
    </lineage>
</organism>